<dbReference type="PANTHER" id="PTHR31672:SF13">
    <property type="entry name" value="F-BOX PROTEIN CPR30-LIKE"/>
    <property type="match status" value="1"/>
</dbReference>
<dbReference type="PANTHER" id="PTHR31672">
    <property type="entry name" value="BNACNNG10540D PROTEIN"/>
    <property type="match status" value="1"/>
</dbReference>
<dbReference type="InterPro" id="IPR036047">
    <property type="entry name" value="F-box-like_dom_sf"/>
</dbReference>
<name>A0A9W7HB30_HIBTR</name>
<keyword evidence="3" id="KW-1185">Reference proteome</keyword>
<comment type="caution">
    <text evidence="2">The sequence shown here is derived from an EMBL/GenBank/DDBJ whole genome shotgun (WGS) entry which is preliminary data.</text>
</comment>
<dbReference type="InterPro" id="IPR006527">
    <property type="entry name" value="F-box-assoc_dom_typ1"/>
</dbReference>
<feature type="domain" description="F-box" evidence="1">
    <location>
        <begin position="4"/>
        <end position="44"/>
    </location>
</feature>
<dbReference type="OrthoDB" id="591557at2759"/>
<dbReference type="EMBL" id="BSYR01000010">
    <property type="protein sequence ID" value="GMI74249.1"/>
    <property type="molecule type" value="Genomic_DNA"/>
</dbReference>
<dbReference type="SMART" id="SM00256">
    <property type="entry name" value="FBOX"/>
    <property type="match status" value="1"/>
</dbReference>
<dbReference type="Pfam" id="PF00646">
    <property type="entry name" value="F-box"/>
    <property type="match status" value="1"/>
</dbReference>
<evidence type="ECO:0000313" key="2">
    <source>
        <dbReference type="EMBL" id="GMI74249.1"/>
    </source>
</evidence>
<proteinExistence type="predicted"/>
<dbReference type="SUPFAM" id="SSF81383">
    <property type="entry name" value="F-box domain"/>
    <property type="match status" value="1"/>
</dbReference>
<dbReference type="SUPFAM" id="SSF50965">
    <property type="entry name" value="Galactose oxidase, central domain"/>
    <property type="match status" value="1"/>
</dbReference>
<sequence length="369" mass="42279">MAILSHDVILDVLCRVGVKDLLRFRCVSKPWCSTIDGPDFIKRHLSHSLKTNTNLSLILRSSHTFSVDFDSLEASQRLKHPLEESDQWSCTQIFGSCNGLLALHNSDREELSLWNPSTTRTQMLPFTDMEFPPWSLGFQFIVYGFGYDPISDDYKLVRIVQFHGKDQDSNDYEVRVYSLRTDFWRRIKDFPFHLEYEYQSGVPANNALHWLASKKPDSDTHIFVAALDLETEEYRVIELPDSFAMGFYLSMTAMAGCLCLIADYHGYSDIWLMKEYGMKESWTKLVSVQQLKSGLPVLPVALSKTGDKLLLNIGSKFAWYDLISKMAENIRIGDVPHCSSAELLVQSLVPLNDNGEVRDRDMSGIIWYD</sequence>
<gene>
    <name evidence="2" type="ORF">HRI_001094200</name>
</gene>
<accession>A0A9W7HB30</accession>
<dbReference type="InterPro" id="IPR001810">
    <property type="entry name" value="F-box_dom"/>
</dbReference>
<dbReference type="Pfam" id="PF07734">
    <property type="entry name" value="FBA_1"/>
    <property type="match status" value="1"/>
</dbReference>
<dbReference type="InterPro" id="IPR011043">
    <property type="entry name" value="Gal_Oxase/kelch_b-propeller"/>
</dbReference>
<protein>
    <submittedName>
        <fullName evidence="2">CONSTITUTIVE EXPRESSER OF PR GENES 1, CONSTITUTIVE EXPRESSER OF PR GENES 30</fullName>
    </submittedName>
</protein>
<dbReference type="InterPro" id="IPR050796">
    <property type="entry name" value="SCF_F-box_component"/>
</dbReference>
<evidence type="ECO:0000259" key="1">
    <source>
        <dbReference type="SMART" id="SM00256"/>
    </source>
</evidence>
<dbReference type="AlphaFoldDB" id="A0A9W7HB30"/>
<dbReference type="Proteomes" id="UP001165190">
    <property type="component" value="Unassembled WGS sequence"/>
</dbReference>
<reference evidence="2" key="1">
    <citation type="submission" date="2023-05" db="EMBL/GenBank/DDBJ databases">
        <title>Genome and transcriptome analyses reveal genes involved in the formation of fine ridges on petal epidermal cells in Hibiscus trionum.</title>
        <authorList>
            <person name="Koshimizu S."/>
            <person name="Masuda S."/>
            <person name="Ishii T."/>
            <person name="Shirasu K."/>
            <person name="Hoshino A."/>
            <person name="Arita M."/>
        </authorList>
    </citation>
    <scope>NUCLEOTIDE SEQUENCE</scope>
    <source>
        <strain evidence="2">Hamamatsu line</strain>
    </source>
</reference>
<evidence type="ECO:0000313" key="3">
    <source>
        <dbReference type="Proteomes" id="UP001165190"/>
    </source>
</evidence>
<organism evidence="2 3">
    <name type="scientific">Hibiscus trionum</name>
    <name type="common">Flower of an hour</name>
    <dbReference type="NCBI Taxonomy" id="183268"/>
    <lineage>
        <taxon>Eukaryota</taxon>
        <taxon>Viridiplantae</taxon>
        <taxon>Streptophyta</taxon>
        <taxon>Embryophyta</taxon>
        <taxon>Tracheophyta</taxon>
        <taxon>Spermatophyta</taxon>
        <taxon>Magnoliopsida</taxon>
        <taxon>eudicotyledons</taxon>
        <taxon>Gunneridae</taxon>
        <taxon>Pentapetalae</taxon>
        <taxon>rosids</taxon>
        <taxon>malvids</taxon>
        <taxon>Malvales</taxon>
        <taxon>Malvaceae</taxon>
        <taxon>Malvoideae</taxon>
        <taxon>Hibiscus</taxon>
    </lineage>
</organism>
<dbReference type="InterPro" id="IPR017451">
    <property type="entry name" value="F-box-assoc_interact_dom"/>
</dbReference>
<dbReference type="NCBIfam" id="TIGR01640">
    <property type="entry name" value="F_box_assoc_1"/>
    <property type="match status" value="1"/>
</dbReference>